<dbReference type="Pfam" id="PF16124">
    <property type="entry name" value="RecQ_Zn_bind"/>
    <property type="match status" value="1"/>
</dbReference>
<reference evidence="4 5" key="1">
    <citation type="journal article" date="2016" name="DNA Res.">
        <title>The draft genome of MD-2 pineapple using hybrid error correction of long reads.</title>
        <authorList>
            <person name="Redwan R.M."/>
            <person name="Saidin A."/>
            <person name="Kumar S.V."/>
        </authorList>
    </citation>
    <scope>NUCLEOTIDE SEQUENCE [LARGE SCALE GENOMIC DNA]</scope>
    <source>
        <strain evidence="5">cv. MD2</strain>
        <tissue evidence="4">Leaf</tissue>
    </source>
</reference>
<dbReference type="EMBL" id="LSRQ01007598">
    <property type="protein sequence ID" value="OAY64822.1"/>
    <property type="molecule type" value="Genomic_DNA"/>
</dbReference>
<dbReference type="GO" id="GO:0000724">
    <property type="term" value="P:double-strand break repair via homologous recombination"/>
    <property type="evidence" value="ECO:0007669"/>
    <property type="project" value="TreeGrafter"/>
</dbReference>
<sequence>MKKPLFPMKSVIGHEKLEEEDLLKLLRQYFGHSEYRGKQLEAINAVLSGRDCFCLMPTGGGKSMCYQIPALAKSGVILEDLDSGKPSVKLLYVTPELVATSGFMMKLTNLYNRGLLGLVAIDEAHCISSWGHDFRPSYRKLSSLRKQLPGVPIVALTATAVPKVQKDVVESLSLQNPLILRSSFNRPNIFYEVRYKDLLDDPYADMSNLLKSCGNEFILRNAVSRKSQTSSSSKSLSEKSLADFSQIVEYCEGSSCRRKKILESFGEQVSTSLCQRSCDVCKHPNLVSTHLEELKRVPGVRRNSFLSTIVQSSLVTSSVDKDSEFWNREDEASLSGEDISDSDDGKDVVSNIAMSKISSKAALNEKFEALERAEEAYYRNKRLNKKDSGLVDKKAITGTLRDSSKKRLFDALKLAEQRVGHLLPNLEDSATLLETECFRKYDKVGKTFYSSQIAATVRWLSSSNYEQIQDHLNANSSVATVKCTPDSLPTDHASPPANHDFGNEMQRTTSNEENSNNASLGHSNTVVGMEMPIERTKLPQIPSFSEFVTRKGKEGSNSTAVKKRTLEFDEQIRKVPRKR</sequence>
<dbReference type="PANTHER" id="PTHR13710">
    <property type="entry name" value="DNA HELICASE RECQ FAMILY MEMBER"/>
    <property type="match status" value="1"/>
</dbReference>
<protein>
    <submittedName>
        <fullName evidence="4">ATP-dependent DNA helicase Q-like 3</fullName>
    </submittedName>
</protein>
<gene>
    <name evidence="4" type="ORF">ACMD2_16737</name>
</gene>
<dbReference type="GO" id="GO:0003676">
    <property type="term" value="F:nucleic acid binding"/>
    <property type="evidence" value="ECO:0007669"/>
    <property type="project" value="InterPro"/>
</dbReference>
<keyword evidence="4" id="KW-0347">Helicase</keyword>
<dbReference type="PROSITE" id="PS51192">
    <property type="entry name" value="HELICASE_ATP_BIND_1"/>
    <property type="match status" value="1"/>
</dbReference>
<feature type="region of interest" description="Disordered" evidence="2">
    <location>
        <begin position="483"/>
        <end position="523"/>
    </location>
</feature>
<proteinExistence type="inferred from homology"/>
<dbReference type="Gene3D" id="3.40.50.300">
    <property type="entry name" value="P-loop containing nucleotide triphosphate hydrolases"/>
    <property type="match status" value="2"/>
</dbReference>
<keyword evidence="4" id="KW-0378">Hydrolase</keyword>
<accession>A0A199UIV2</accession>
<feature type="compositionally biased region" description="Basic and acidic residues" evidence="2">
    <location>
        <begin position="564"/>
        <end position="573"/>
    </location>
</feature>
<dbReference type="Proteomes" id="UP000092600">
    <property type="component" value="Unassembled WGS sequence"/>
</dbReference>
<evidence type="ECO:0000313" key="5">
    <source>
        <dbReference type="Proteomes" id="UP000092600"/>
    </source>
</evidence>
<dbReference type="STRING" id="4615.A0A199UIV2"/>
<dbReference type="GO" id="GO:0043138">
    <property type="term" value="F:3'-5' DNA helicase activity"/>
    <property type="evidence" value="ECO:0007669"/>
    <property type="project" value="TreeGrafter"/>
</dbReference>
<dbReference type="CDD" id="cd17920">
    <property type="entry name" value="DEXHc_RecQ"/>
    <property type="match status" value="1"/>
</dbReference>
<comment type="similarity">
    <text evidence="1">Belongs to the helicase family. RecQ subfamily.</text>
</comment>
<evidence type="ECO:0000256" key="2">
    <source>
        <dbReference type="SAM" id="MobiDB-lite"/>
    </source>
</evidence>
<dbReference type="GO" id="GO:0005524">
    <property type="term" value="F:ATP binding"/>
    <property type="evidence" value="ECO:0007669"/>
    <property type="project" value="InterPro"/>
</dbReference>
<feature type="domain" description="Helicase ATP-binding" evidence="3">
    <location>
        <begin position="43"/>
        <end position="178"/>
    </location>
</feature>
<keyword evidence="4" id="KW-0067">ATP-binding</keyword>
<dbReference type="Gene3D" id="1.10.10.10">
    <property type="entry name" value="Winged helix-like DNA-binding domain superfamily/Winged helix DNA-binding domain"/>
    <property type="match status" value="1"/>
</dbReference>
<feature type="compositionally biased region" description="Low complexity" evidence="2">
    <location>
        <begin position="508"/>
        <end position="517"/>
    </location>
</feature>
<organism evidence="4 5">
    <name type="scientific">Ananas comosus</name>
    <name type="common">Pineapple</name>
    <name type="synonym">Ananas ananas</name>
    <dbReference type="NCBI Taxonomy" id="4615"/>
    <lineage>
        <taxon>Eukaryota</taxon>
        <taxon>Viridiplantae</taxon>
        <taxon>Streptophyta</taxon>
        <taxon>Embryophyta</taxon>
        <taxon>Tracheophyta</taxon>
        <taxon>Spermatophyta</taxon>
        <taxon>Magnoliopsida</taxon>
        <taxon>Liliopsida</taxon>
        <taxon>Poales</taxon>
        <taxon>Bromeliaceae</taxon>
        <taxon>Bromelioideae</taxon>
        <taxon>Ananas</taxon>
    </lineage>
</organism>
<evidence type="ECO:0000313" key="4">
    <source>
        <dbReference type="EMBL" id="OAY64822.1"/>
    </source>
</evidence>
<dbReference type="Pfam" id="PF00270">
    <property type="entry name" value="DEAD"/>
    <property type="match status" value="1"/>
</dbReference>
<dbReference type="InterPro" id="IPR014001">
    <property type="entry name" value="Helicase_ATP-bd"/>
</dbReference>
<dbReference type="InterPro" id="IPR027417">
    <property type="entry name" value="P-loop_NTPase"/>
</dbReference>
<feature type="region of interest" description="Disordered" evidence="2">
    <location>
        <begin position="549"/>
        <end position="579"/>
    </location>
</feature>
<dbReference type="SMART" id="SM00487">
    <property type="entry name" value="DEXDc"/>
    <property type="match status" value="1"/>
</dbReference>
<dbReference type="SUPFAM" id="SSF52540">
    <property type="entry name" value="P-loop containing nucleoside triphosphate hydrolases"/>
    <property type="match status" value="1"/>
</dbReference>
<dbReference type="PANTHER" id="PTHR13710:SF155">
    <property type="entry name" value="ATP-DEPENDENT DNA HELICASE Q-LIKE 3"/>
    <property type="match status" value="1"/>
</dbReference>
<evidence type="ECO:0000259" key="3">
    <source>
        <dbReference type="PROSITE" id="PS51192"/>
    </source>
</evidence>
<dbReference type="InterPro" id="IPR036388">
    <property type="entry name" value="WH-like_DNA-bd_sf"/>
</dbReference>
<dbReference type="GO" id="GO:0005694">
    <property type="term" value="C:chromosome"/>
    <property type="evidence" value="ECO:0007669"/>
    <property type="project" value="TreeGrafter"/>
</dbReference>
<dbReference type="GO" id="GO:0005737">
    <property type="term" value="C:cytoplasm"/>
    <property type="evidence" value="ECO:0007669"/>
    <property type="project" value="TreeGrafter"/>
</dbReference>
<dbReference type="InterPro" id="IPR011545">
    <property type="entry name" value="DEAD/DEAH_box_helicase_dom"/>
</dbReference>
<evidence type="ECO:0000256" key="1">
    <source>
        <dbReference type="ARBA" id="ARBA00005446"/>
    </source>
</evidence>
<dbReference type="GO" id="GO:0009378">
    <property type="term" value="F:four-way junction helicase activity"/>
    <property type="evidence" value="ECO:0007669"/>
    <property type="project" value="TreeGrafter"/>
</dbReference>
<comment type="caution">
    <text evidence="4">The sequence shown here is derived from an EMBL/GenBank/DDBJ whole genome shotgun (WGS) entry which is preliminary data.</text>
</comment>
<keyword evidence="4" id="KW-0547">Nucleotide-binding</keyword>
<dbReference type="InterPro" id="IPR032284">
    <property type="entry name" value="RecQ_Zn-bd"/>
</dbReference>
<dbReference type="AlphaFoldDB" id="A0A199UIV2"/>
<name>A0A199UIV2_ANACO</name>